<dbReference type="AlphaFoldDB" id="A0A9E7STR7"/>
<organism evidence="1 2">
    <name type="scientific">Natronosalvus rutilus</name>
    <dbReference type="NCBI Taxonomy" id="2953753"/>
    <lineage>
        <taxon>Archaea</taxon>
        <taxon>Methanobacteriati</taxon>
        <taxon>Methanobacteriota</taxon>
        <taxon>Stenosarchaea group</taxon>
        <taxon>Halobacteria</taxon>
        <taxon>Halobacteriales</taxon>
        <taxon>Natrialbaceae</taxon>
        <taxon>Natronosalvus</taxon>
    </lineage>
</organism>
<name>A0A9E7STR7_9EURY</name>
<evidence type="ECO:0000313" key="1">
    <source>
        <dbReference type="EMBL" id="UTF52810.1"/>
    </source>
</evidence>
<dbReference type="GeneID" id="73291103"/>
<accession>A0A9E7STR7</accession>
<protein>
    <submittedName>
        <fullName evidence="1">Uncharacterized protein</fullName>
    </submittedName>
</protein>
<keyword evidence="2" id="KW-1185">Reference proteome</keyword>
<reference evidence="1" key="1">
    <citation type="submission" date="2022-06" db="EMBL/GenBank/DDBJ databases">
        <title>Diverse halophilic archaea isolated from saline environments.</title>
        <authorList>
            <person name="Cui H.-L."/>
        </authorList>
    </citation>
    <scope>NUCLEOTIDE SEQUENCE</scope>
    <source>
        <strain evidence="1">WLHS1</strain>
    </source>
</reference>
<proteinExistence type="predicted"/>
<sequence>MTDSVFVTEEDLARTFDGGAYEDAFEIVEQYREATRYASKHDVKSGATASALDLPRSRLRTWIDDGGAPDAVNCIEAARRHGWLNLEYDDPKFDALNSLIANVFSGGSIARENYTPTFALNRRGNESHVIDALELAGVDYDLLERTGRADEARPTTDGRVLGRVLASLGAPVGSKAVGELELPTYLEGAPDEVRRLFVVCYLENRAHAHGSILKFREERSRAYLKELAALIQDVTGGPVTVSEKNVNLSKAAAENLGSVI</sequence>
<dbReference type="RefSeq" id="WP_254156872.1">
    <property type="nucleotide sequence ID" value="NZ_CP100355.1"/>
</dbReference>
<evidence type="ECO:0000313" key="2">
    <source>
        <dbReference type="Proteomes" id="UP001056855"/>
    </source>
</evidence>
<dbReference type="Proteomes" id="UP001056855">
    <property type="component" value="Chromosome"/>
</dbReference>
<dbReference type="EMBL" id="CP100355">
    <property type="protein sequence ID" value="UTF52810.1"/>
    <property type="molecule type" value="Genomic_DNA"/>
</dbReference>
<dbReference type="KEGG" id="sawl:NGM29_13615"/>
<gene>
    <name evidence="1" type="ORF">NGM29_13615</name>
</gene>